<name>G7I5T2_MEDTR</name>
<dbReference type="GO" id="GO:0006289">
    <property type="term" value="P:nucleotide-excision repair"/>
    <property type="evidence" value="ECO:0000318"/>
    <property type="project" value="GO_Central"/>
</dbReference>
<dbReference type="Proteomes" id="UP000002051">
    <property type="component" value="Unassembled WGS sequence"/>
</dbReference>
<dbReference type="GO" id="GO:0007004">
    <property type="term" value="P:telomere maintenance via telomerase"/>
    <property type="evidence" value="ECO:0000318"/>
    <property type="project" value="GO_Central"/>
</dbReference>
<reference evidence="1 3" key="1">
    <citation type="journal article" date="2011" name="Nature">
        <title>The Medicago genome provides insight into the evolution of rhizobial symbioses.</title>
        <authorList>
            <person name="Young N.D."/>
            <person name="Debelle F."/>
            <person name="Oldroyd G.E."/>
            <person name="Geurts R."/>
            <person name="Cannon S.B."/>
            <person name="Udvardi M.K."/>
            <person name="Benedito V.A."/>
            <person name="Mayer K.F."/>
            <person name="Gouzy J."/>
            <person name="Schoof H."/>
            <person name="Van de Peer Y."/>
            <person name="Proost S."/>
            <person name="Cook D.R."/>
            <person name="Meyers B.C."/>
            <person name="Spannagl M."/>
            <person name="Cheung F."/>
            <person name="De Mita S."/>
            <person name="Krishnakumar V."/>
            <person name="Gundlach H."/>
            <person name="Zhou S."/>
            <person name="Mudge J."/>
            <person name="Bharti A.K."/>
            <person name="Murray J.D."/>
            <person name="Naoumkina M.A."/>
            <person name="Rosen B."/>
            <person name="Silverstein K.A."/>
            <person name="Tang H."/>
            <person name="Rombauts S."/>
            <person name="Zhao P.X."/>
            <person name="Zhou P."/>
            <person name="Barbe V."/>
            <person name="Bardou P."/>
            <person name="Bechner M."/>
            <person name="Bellec A."/>
            <person name="Berger A."/>
            <person name="Berges H."/>
            <person name="Bidwell S."/>
            <person name="Bisseling T."/>
            <person name="Choisne N."/>
            <person name="Couloux A."/>
            <person name="Denny R."/>
            <person name="Deshpande S."/>
            <person name="Dai X."/>
            <person name="Doyle J.J."/>
            <person name="Dudez A.M."/>
            <person name="Farmer A.D."/>
            <person name="Fouteau S."/>
            <person name="Franken C."/>
            <person name="Gibelin C."/>
            <person name="Gish J."/>
            <person name="Goldstein S."/>
            <person name="Gonzalez A.J."/>
            <person name="Green P.J."/>
            <person name="Hallab A."/>
            <person name="Hartog M."/>
            <person name="Hua A."/>
            <person name="Humphray S.J."/>
            <person name="Jeong D.H."/>
            <person name="Jing Y."/>
            <person name="Jocker A."/>
            <person name="Kenton S.M."/>
            <person name="Kim D.J."/>
            <person name="Klee K."/>
            <person name="Lai H."/>
            <person name="Lang C."/>
            <person name="Lin S."/>
            <person name="Macmil S.L."/>
            <person name="Magdelenat G."/>
            <person name="Matthews L."/>
            <person name="McCorrison J."/>
            <person name="Monaghan E.L."/>
            <person name="Mun J.H."/>
            <person name="Najar F.Z."/>
            <person name="Nicholson C."/>
            <person name="Noirot C."/>
            <person name="O'Bleness M."/>
            <person name="Paule C.R."/>
            <person name="Poulain J."/>
            <person name="Prion F."/>
            <person name="Qin B."/>
            <person name="Qu C."/>
            <person name="Retzel E.F."/>
            <person name="Riddle C."/>
            <person name="Sallet E."/>
            <person name="Samain S."/>
            <person name="Samson N."/>
            <person name="Sanders I."/>
            <person name="Saurat O."/>
            <person name="Scarpelli C."/>
            <person name="Schiex T."/>
            <person name="Segurens B."/>
            <person name="Severin A.J."/>
            <person name="Sherrier D.J."/>
            <person name="Shi R."/>
            <person name="Sims S."/>
            <person name="Singer S.R."/>
            <person name="Sinharoy S."/>
            <person name="Sterck L."/>
            <person name="Viollet A."/>
            <person name="Wang B.B."/>
            <person name="Wang K."/>
            <person name="Wang M."/>
            <person name="Wang X."/>
            <person name="Warfsmann J."/>
            <person name="Weissenbach J."/>
            <person name="White D.D."/>
            <person name="White J.D."/>
            <person name="Wiley G.B."/>
            <person name="Wincker P."/>
            <person name="Xing Y."/>
            <person name="Yang L."/>
            <person name="Yao Z."/>
            <person name="Ying F."/>
            <person name="Zhai J."/>
            <person name="Zhou L."/>
            <person name="Zuber A."/>
            <person name="Denarie J."/>
            <person name="Dixon R.A."/>
            <person name="May G.D."/>
            <person name="Schwartz D.C."/>
            <person name="Rogers J."/>
            <person name="Quetier F."/>
            <person name="Town C.D."/>
            <person name="Roe B.A."/>
        </authorList>
    </citation>
    <scope>NUCLEOTIDE SEQUENCE [LARGE SCALE GENOMIC DNA]</scope>
    <source>
        <strain evidence="1">A17</strain>
        <strain evidence="2 3">cv. Jemalong A17</strain>
    </source>
</reference>
<dbReference type="AlphaFoldDB" id="G7I5T2"/>
<keyword evidence="3" id="KW-1185">Reference proteome</keyword>
<reference evidence="2" key="3">
    <citation type="submission" date="2015-04" db="UniProtKB">
        <authorList>
            <consortium name="EnsemblPlants"/>
        </authorList>
    </citation>
    <scope>IDENTIFICATION</scope>
    <source>
        <strain evidence="2">cv. Jemalong A17</strain>
    </source>
</reference>
<accession>G7I5T2</accession>
<reference evidence="1 3" key="2">
    <citation type="journal article" date="2014" name="BMC Genomics">
        <title>An improved genome release (version Mt4.0) for the model legume Medicago truncatula.</title>
        <authorList>
            <person name="Tang H."/>
            <person name="Krishnakumar V."/>
            <person name="Bidwell S."/>
            <person name="Rosen B."/>
            <person name="Chan A."/>
            <person name="Zhou S."/>
            <person name="Gentzbittel L."/>
            <person name="Childs K.L."/>
            <person name="Yandell M."/>
            <person name="Gundlach H."/>
            <person name="Mayer K.F."/>
            <person name="Schwartz D.C."/>
            <person name="Town C.D."/>
        </authorList>
    </citation>
    <scope>GENOME REANNOTATION</scope>
    <source>
        <strain evidence="2 3">cv. Jemalong A17</strain>
    </source>
</reference>
<dbReference type="EMBL" id="CM001217">
    <property type="protein sequence ID" value="AES58921.1"/>
    <property type="molecule type" value="Genomic_DNA"/>
</dbReference>
<evidence type="ECO:0000313" key="3">
    <source>
        <dbReference type="Proteomes" id="UP000002051"/>
    </source>
</evidence>
<dbReference type="GO" id="GO:0000724">
    <property type="term" value="P:double-strand break repair via homologous recombination"/>
    <property type="evidence" value="ECO:0000318"/>
    <property type="project" value="GO_Central"/>
</dbReference>
<dbReference type="GO" id="GO:0006260">
    <property type="term" value="P:DNA replication"/>
    <property type="evidence" value="ECO:0000318"/>
    <property type="project" value="GO_Central"/>
</dbReference>
<sequence>MTMSKTFSYPAEFWNLGQKFVKEMHFPSVILCVEVLFWQSNAYGIELLRYDCDPHPDDLGPGDRIHVVTWYRDLDWKALLEDNKTYVLHNCLVFDNDAAFKYVDHPFKVVLGPGSKVTRNDKLRDIPSHEFRFKSFKKIENGNFKPDVLYEIIGFIHEIVKTSVFGYGKKPCTNLVLRDEVGNLVDATLWDKYSLDLMKFLAERNDAGPVVLILTYAQCKLAEHIVLLSGEQRSLILTNLAGTMRVVLNVRDLGDQMVLAIDVNVERMLRFRLQGQKADFVFWDKECVQILGVTGYS</sequence>
<dbReference type="GO" id="GO:0051321">
    <property type="term" value="P:meiotic cell cycle"/>
    <property type="evidence" value="ECO:0000318"/>
    <property type="project" value="GO_Central"/>
</dbReference>
<evidence type="ECO:0008006" key="4">
    <source>
        <dbReference type="Google" id="ProtNLM"/>
    </source>
</evidence>
<dbReference type="EnsemblPlants" id="AES58921">
    <property type="protein sequence ID" value="AES58921"/>
    <property type="gene ID" value="MTR_1g011320"/>
</dbReference>
<dbReference type="Gene3D" id="2.40.50.140">
    <property type="entry name" value="Nucleic acid-binding proteins"/>
    <property type="match status" value="1"/>
</dbReference>
<organism evidence="1 3">
    <name type="scientific">Medicago truncatula</name>
    <name type="common">Barrel medic</name>
    <name type="synonym">Medicago tribuloides</name>
    <dbReference type="NCBI Taxonomy" id="3880"/>
    <lineage>
        <taxon>Eukaryota</taxon>
        <taxon>Viridiplantae</taxon>
        <taxon>Streptophyta</taxon>
        <taxon>Embryophyta</taxon>
        <taxon>Tracheophyta</taxon>
        <taxon>Spermatophyta</taxon>
        <taxon>Magnoliopsida</taxon>
        <taxon>eudicotyledons</taxon>
        <taxon>Gunneridae</taxon>
        <taxon>Pentapetalae</taxon>
        <taxon>rosids</taxon>
        <taxon>fabids</taxon>
        <taxon>Fabales</taxon>
        <taxon>Fabaceae</taxon>
        <taxon>Papilionoideae</taxon>
        <taxon>50 kb inversion clade</taxon>
        <taxon>NPAAA clade</taxon>
        <taxon>Hologalegina</taxon>
        <taxon>IRL clade</taxon>
        <taxon>Trifolieae</taxon>
        <taxon>Medicago</taxon>
    </lineage>
</organism>
<dbReference type="GO" id="GO:0005662">
    <property type="term" value="C:DNA replication factor A complex"/>
    <property type="evidence" value="ECO:0000318"/>
    <property type="project" value="GO_Central"/>
</dbReference>
<evidence type="ECO:0000313" key="2">
    <source>
        <dbReference type="EnsemblPlants" id="AES58921"/>
    </source>
</evidence>
<proteinExistence type="predicted"/>
<dbReference type="HOGENOM" id="CLU_938013_0_0_1"/>
<dbReference type="SUPFAM" id="SSF50249">
    <property type="entry name" value="Nucleic acid-binding proteins"/>
    <property type="match status" value="1"/>
</dbReference>
<evidence type="ECO:0000313" key="1">
    <source>
        <dbReference type="EMBL" id="AES58921.1"/>
    </source>
</evidence>
<gene>
    <name evidence="1" type="ordered locus">MTR_1g011320</name>
</gene>
<dbReference type="GO" id="GO:0043047">
    <property type="term" value="F:single-stranded telomeric DNA binding"/>
    <property type="evidence" value="ECO:0000318"/>
    <property type="project" value="GO_Central"/>
</dbReference>
<dbReference type="GO" id="GO:0003684">
    <property type="term" value="F:damaged DNA binding"/>
    <property type="evidence" value="ECO:0000318"/>
    <property type="project" value="GO_Central"/>
</dbReference>
<dbReference type="STRING" id="3880.G7I5T2"/>
<dbReference type="InterPro" id="IPR012340">
    <property type="entry name" value="NA-bd_OB-fold"/>
</dbReference>
<protein>
    <recommendedName>
        <fullName evidence="4">Nucleic acid-binding protein</fullName>
    </recommendedName>
</protein>
<dbReference type="PaxDb" id="3880-AES58921"/>